<dbReference type="InterPro" id="IPR046773">
    <property type="entry name" value="DOCKER_Lobe_C"/>
</dbReference>
<dbReference type="GO" id="GO:0007264">
    <property type="term" value="P:small GTPase-mediated signal transduction"/>
    <property type="evidence" value="ECO:0007669"/>
    <property type="project" value="InterPro"/>
</dbReference>
<sequence>MEEKQSPIDEWAELKSGFGIPPGTLNLVELNRKEWRYEMALPLPPPSPVDAPILQEFLRPWKTLQLPNLPASTNNIKGSFMRSYEPQYTSGEPTVASEIRKSSYLEPRIAVPEAQALLIKLRIRFFLGSVESLLYRLVVYDMSLGVRATEEFCFRIPGPMLNNEEIPTAPAVLVYVLPTLQMQNLYVLLKVSKVLVGDGDIATTPYCTPVKFASKMEQQKLVEKAVDCEVRLGRFQQSLAWGTMPLKKGTKQSMTLFRQRGCISEEQRISLMSDAIRGLLKEKVTPALCEFDVDTITAEELADAKFKSLGNVVSTPHPRLNILDPFSEAGQQSINHVYRNENIEGDTAIVCREIQPFCTSSLIPKFGLTGSGPVAVSYVNTLYVYPLQLEKCLFRNIAIRIQLLQREIDHVSGDEVSNDAFLRAIYQADNQISCAAYALVGYHQKNPQYDDEIKICLPECLTANHHLLFTFYHVHCKKLQFSQSQQELFGWAVIPIFGKDGTILQDGKYSVNVNPAPATTKSSTTAILLSSGYVANARDVALDNNKAVFTCRCRVVSSIHSQDSAVAAFLSPFHGNQKLNYDSKEEIIIRRLRDLNHSSALNARFFFFMIAKFVLGYLRYGTSIVRWSAFRTLLAIMEKTSWSPRGSLKVHEMNRVLHDFVHVVFDETSIDDPNEIHSFSRTSSNTERNCVYGALLETWLNVLTNKASVDENAETRRISLTYSNVLLQLVLKSMAMSLLDQRNSPIKGRTMLPMLLNRNDEVMLERLLNQLVVCASDTSNGLLLQKEVNRSVAYFCRGVFLVVKNVFPARVIDRYVKDVDVQGDANSLRHIWLPFLQILVDFEFFPTVNGAEDSCALKTRAWLVKAVFEKLLQIINTQSEQTIRVDSVRLLRRMFAAQAYNPYFQSREQQETIALLYYPFFHHFAQLTTDGKVLSSSYPITGHSSNGLNGEGKSVFTIQKEIMVCIGHLLYSVSTSQLSRFFLSYEGQNLTGDRQMEVGVTETLAFYRRVVVKHMSKSAHQSISNENVVGVHTENTCDGQYLAYDEARVHASLALIQRLLEIFLSVESSNRTNEQDYHHLLSPDLGAPDSETGLSLLENRLVNRHGLHRRAGGSGLEAIPKSNLADTMSETTQNGMDGSPTQKSLPRNWSKQYSSIQQRRTGFSTGYEEKAVSKNIDYEQDRGHRKQFACLQQAVAETAFLVLQTAVDQYKNVIRAIEVAYKPCFKTSDCSLMAGNAASQAELTKQALVLLGYITELFFQLLHRSSSISYLAGEVEHNRALLALYCRLPLPYDQCRTQLILAIATTAKNFMTGSFLLVKAPILKVLTAGFFPSPSKPLVFTMSTSSVRDMLDEMRAFATNLRDSSSSLPSGFHLQFIELLNDLTTKVHAYERWNNAFQDPNGAHDVEEIEEGIDRVVRDISPHWLLEEKLIWLNALLRLHLRRGTFAEAVCCKLAAIECVQQSQVRSNSISSSRLHEWIVRELFVARSYAERADWTEKELSICELLLVHLKQQRNFHEYREMLRCIEALIGRLAERQDPGGGQPNSSAFSFYRVRYAGGCVSALITRDEFIYKRSKFISLGEFITEMKTMLRTKYPQCERVDVVLEPKPLAGSESNPNVIFLRVTTVEEALANELSFPNATKSQLVNWRVAFKFAVPFTRGSSSAYGKTWEQMKRITFLLVAQEFPCHLHRQRVCLRYEELRSPIENSMDDIKKRCSLLRAEIEKECVRKTDLKTLTMVLKGSVDTHVHGGIPEVLESFLASNAPQLVNAEGQKLGSHDSLQKRHELANLLVDFAQLCWQCLLISREAFRRSSQPNTPHVSAPAALISTELFQHHFDLDQLDTANDNFLPPLSSDTELPMTKVDLSLPIETDVSPRSFAKVSPLQTEFERSFASIVDQLMTQIPFTYKNADKLARLQHQTIGLNVPTTFSTPLPVLPLPDNIR</sequence>
<dbReference type="Pfam" id="PF20421">
    <property type="entry name" value="DHR-2_Lobe_C"/>
    <property type="match status" value="1"/>
</dbReference>
<dbReference type="STRING" id="4781.A0A0N7L4K8"/>
<dbReference type="InterPro" id="IPR026791">
    <property type="entry name" value="DOCK"/>
</dbReference>
<dbReference type="PROSITE" id="PS51651">
    <property type="entry name" value="DOCKER"/>
    <property type="match status" value="1"/>
</dbReference>
<dbReference type="Gene3D" id="2.60.40.150">
    <property type="entry name" value="C2 domain"/>
    <property type="match status" value="1"/>
</dbReference>
<dbReference type="InterPro" id="IPR043162">
    <property type="entry name" value="DOCK_C_lobe_C"/>
</dbReference>
<dbReference type="EMBL" id="CCYD01000322">
    <property type="protein sequence ID" value="CEG38955.1"/>
    <property type="molecule type" value="Genomic_DNA"/>
</dbReference>
<evidence type="ECO:0000313" key="5">
    <source>
        <dbReference type="EMBL" id="CEG38955.1"/>
    </source>
</evidence>
<dbReference type="PANTHER" id="PTHR23317:SF76">
    <property type="entry name" value="LD20667P"/>
    <property type="match status" value="1"/>
</dbReference>
<evidence type="ECO:0000256" key="2">
    <source>
        <dbReference type="SAM" id="MobiDB-lite"/>
    </source>
</evidence>
<dbReference type="PANTHER" id="PTHR23317">
    <property type="entry name" value="DEDICATOR OF CYTOKINESIS DOCK"/>
    <property type="match status" value="1"/>
</dbReference>
<evidence type="ECO:0000313" key="6">
    <source>
        <dbReference type="Proteomes" id="UP000054928"/>
    </source>
</evidence>
<reference evidence="6" key="1">
    <citation type="submission" date="2014-09" db="EMBL/GenBank/DDBJ databases">
        <authorList>
            <person name="Sharma Rahul"/>
            <person name="Thines Marco"/>
        </authorList>
    </citation>
    <scope>NUCLEOTIDE SEQUENCE [LARGE SCALE GENOMIC DNA]</scope>
</reference>
<feature type="region of interest" description="Disordered" evidence="2">
    <location>
        <begin position="1111"/>
        <end position="1149"/>
    </location>
</feature>
<keyword evidence="6" id="KW-1185">Reference proteome</keyword>
<protein>
    <submittedName>
        <fullName evidence="5">PH domain-containing protein</fullName>
    </submittedName>
</protein>
<dbReference type="OMA" id="TFYHLGC"/>
<dbReference type="Pfam" id="PF14429">
    <property type="entry name" value="DOCK-C2"/>
    <property type="match status" value="1"/>
</dbReference>
<dbReference type="Proteomes" id="UP000054928">
    <property type="component" value="Unassembled WGS sequence"/>
</dbReference>
<dbReference type="OrthoDB" id="47328at2759"/>
<dbReference type="CDD" id="cd08679">
    <property type="entry name" value="C2_DOCK180_related"/>
    <property type="match status" value="1"/>
</dbReference>
<name>A0A0N7L4K8_PLAHL</name>
<proteinExistence type="inferred from homology"/>
<dbReference type="GO" id="GO:0005085">
    <property type="term" value="F:guanyl-nucleotide exchange factor activity"/>
    <property type="evidence" value="ECO:0007669"/>
    <property type="project" value="InterPro"/>
</dbReference>
<accession>A0A0N7L4K8</accession>
<dbReference type="InterPro" id="IPR035892">
    <property type="entry name" value="C2_domain_sf"/>
</dbReference>
<feature type="domain" description="C2 DOCK-type" evidence="3">
    <location>
        <begin position="379"/>
        <end position="556"/>
    </location>
</feature>
<dbReference type="GeneID" id="36404053"/>
<dbReference type="Gene3D" id="1.20.58.740">
    <property type="match status" value="1"/>
</dbReference>
<evidence type="ECO:0000256" key="1">
    <source>
        <dbReference type="PROSITE-ProRule" id="PRU00983"/>
    </source>
</evidence>
<dbReference type="InterPro" id="IPR027357">
    <property type="entry name" value="DOCKER_dom"/>
</dbReference>
<organism evidence="5 6">
    <name type="scientific">Plasmopara halstedii</name>
    <name type="common">Downy mildew of sunflower</name>
    <dbReference type="NCBI Taxonomy" id="4781"/>
    <lineage>
        <taxon>Eukaryota</taxon>
        <taxon>Sar</taxon>
        <taxon>Stramenopiles</taxon>
        <taxon>Oomycota</taxon>
        <taxon>Peronosporomycetes</taxon>
        <taxon>Peronosporales</taxon>
        <taxon>Peronosporaceae</taxon>
        <taxon>Plasmopara</taxon>
    </lineage>
</organism>
<dbReference type="PROSITE" id="PS51650">
    <property type="entry name" value="C2_DOCK"/>
    <property type="match status" value="1"/>
</dbReference>
<feature type="domain" description="DOCKER" evidence="4">
    <location>
        <begin position="1420"/>
        <end position="1840"/>
    </location>
</feature>
<dbReference type="RefSeq" id="XP_024575324.1">
    <property type="nucleotide sequence ID" value="XM_024724448.1"/>
</dbReference>
<evidence type="ECO:0000259" key="4">
    <source>
        <dbReference type="PROSITE" id="PS51651"/>
    </source>
</evidence>
<evidence type="ECO:0000259" key="3">
    <source>
        <dbReference type="PROSITE" id="PS51650"/>
    </source>
</evidence>
<feature type="compositionally biased region" description="Polar residues" evidence="2">
    <location>
        <begin position="1124"/>
        <end position="1149"/>
    </location>
</feature>
<dbReference type="InterPro" id="IPR027007">
    <property type="entry name" value="C2_DOCK-type_domain"/>
</dbReference>
<comment type="similarity">
    <text evidence="1">Belongs to the DOCK family.</text>
</comment>